<keyword evidence="2" id="KW-1185">Reference proteome</keyword>
<comment type="caution">
    <text evidence="1">The sequence shown here is derived from an EMBL/GenBank/DDBJ whole genome shotgun (WGS) entry which is preliminary data.</text>
</comment>
<dbReference type="PRINTS" id="PR00114">
    <property type="entry name" value="STPHPHTASE"/>
</dbReference>
<dbReference type="AlphaFoldDB" id="A0AA38T869"/>
<name>A0AA38T869_9ASTR</name>
<protein>
    <submittedName>
        <fullName evidence="1">Uncharacterized protein</fullName>
    </submittedName>
</protein>
<dbReference type="GO" id="GO:0016787">
    <property type="term" value="F:hydrolase activity"/>
    <property type="evidence" value="ECO:0007669"/>
    <property type="project" value="InterPro"/>
</dbReference>
<dbReference type="InterPro" id="IPR029052">
    <property type="entry name" value="Metallo-depent_PP-like"/>
</dbReference>
<accession>A0AA38T869</accession>
<dbReference type="SUPFAM" id="SSF56300">
    <property type="entry name" value="Metallo-dependent phosphatases"/>
    <property type="match status" value="1"/>
</dbReference>
<organism evidence="1 2">
    <name type="scientific">Centaurea solstitialis</name>
    <name type="common">yellow star-thistle</name>
    <dbReference type="NCBI Taxonomy" id="347529"/>
    <lineage>
        <taxon>Eukaryota</taxon>
        <taxon>Viridiplantae</taxon>
        <taxon>Streptophyta</taxon>
        <taxon>Embryophyta</taxon>
        <taxon>Tracheophyta</taxon>
        <taxon>Spermatophyta</taxon>
        <taxon>Magnoliopsida</taxon>
        <taxon>eudicotyledons</taxon>
        <taxon>Gunneridae</taxon>
        <taxon>Pentapetalae</taxon>
        <taxon>asterids</taxon>
        <taxon>campanulids</taxon>
        <taxon>Asterales</taxon>
        <taxon>Asteraceae</taxon>
        <taxon>Carduoideae</taxon>
        <taxon>Cardueae</taxon>
        <taxon>Centaureinae</taxon>
        <taxon>Centaurea</taxon>
    </lineage>
</organism>
<dbReference type="Proteomes" id="UP001172457">
    <property type="component" value="Chromosome 6"/>
</dbReference>
<evidence type="ECO:0000313" key="1">
    <source>
        <dbReference type="EMBL" id="KAJ9546083.1"/>
    </source>
</evidence>
<sequence length="135" mass="15589">MKGFLRLLQLLPVAALIDENIFYMHGELSPNFNNLDQIKNLRHPTDLSYLMAVCSVIFFGRIYVKALRICDMNNHGVSNNTNRKIECRYRNLMSTTNKIQIMLPKKLGDGIGRKGKMKAYYFEALFSSIKIIPEE</sequence>
<gene>
    <name evidence="1" type="ORF">OSB04_025790</name>
</gene>
<reference evidence="1" key="1">
    <citation type="submission" date="2023-03" db="EMBL/GenBank/DDBJ databases">
        <title>Chromosome-scale reference genome and RAD-based genetic map of yellow starthistle (Centaurea solstitialis) reveal putative structural variation and QTLs associated with invader traits.</title>
        <authorList>
            <person name="Reatini B."/>
            <person name="Cang F.A."/>
            <person name="Jiang Q."/>
            <person name="Mckibben M.T.W."/>
            <person name="Barker M.S."/>
            <person name="Rieseberg L.H."/>
            <person name="Dlugosch K.M."/>
        </authorList>
    </citation>
    <scope>NUCLEOTIDE SEQUENCE</scope>
    <source>
        <strain evidence="1">CAN-66</strain>
        <tissue evidence="1">Leaf</tissue>
    </source>
</reference>
<dbReference type="InterPro" id="IPR006186">
    <property type="entry name" value="Ser/Thr-sp_prot-phosphatase"/>
</dbReference>
<dbReference type="Gene3D" id="3.60.21.10">
    <property type="match status" value="1"/>
</dbReference>
<evidence type="ECO:0000313" key="2">
    <source>
        <dbReference type="Proteomes" id="UP001172457"/>
    </source>
</evidence>
<proteinExistence type="predicted"/>
<dbReference type="EMBL" id="JARYMX010000006">
    <property type="protein sequence ID" value="KAJ9546083.1"/>
    <property type="molecule type" value="Genomic_DNA"/>
</dbReference>